<dbReference type="EMBL" id="JAGSPK010000004">
    <property type="protein sequence ID" value="MBR7793336.1"/>
    <property type="molecule type" value="Genomic_DNA"/>
</dbReference>
<comment type="caution">
    <text evidence="3">The sequence shown here is derived from an EMBL/GenBank/DDBJ whole genome shotgun (WGS) entry which is preliminary data.</text>
</comment>
<dbReference type="InterPro" id="IPR032869">
    <property type="entry name" value="WHH_dom_containing"/>
</dbReference>
<evidence type="ECO:0000256" key="1">
    <source>
        <dbReference type="SAM" id="MobiDB-lite"/>
    </source>
</evidence>
<protein>
    <submittedName>
        <fullName evidence="3">HNH endonuclease</fullName>
    </submittedName>
</protein>
<keyword evidence="4" id="KW-1185">Reference proteome</keyword>
<feature type="region of interest" description="Disordered" evidence="1">
    <location>
        <begin position="1"/>
        <end position="46"/>
    </location>
</feature>
<keyword evidence="3" id="KW-0378">Hydrolase</keyword>
<gene>
    <name evidence="3" type="ORF">KDM87_12065</name>
</gene>
<keyword evidence="3" id="KW-0540">Nuclease</keyword>
<feature type="region of interest" description="Disordered" evidence="1">
    <location>
        <begin position="396"/>
        <end position="419"/>
    </location>
</feature>
<reference evidence="3 4" key="1">
    <citation type="submission" date="2021-04" db="EMBL/GenBank/DDBJ databases">
        <title>novel species isolated from subtropical streams in China.</title>
        <authorList>
            <person name="Lu H."/>
        </authorList>
    </citation>
    <scope>NUCLEOTIDE SEQUENCE [LARGE SCALE GENOMIC DNA]</scope>
    <source>
        <strain evidence="3 4">FT147W</strain>
    </source>
</reference>
<dbReference type="Pfam" id="PF14414">
    <property type="entry name" value="WHH"/>
    <property type="match status" value="1"/>
</dbReference>
<dbReference type="Pfam" id="PF13699">
    <property type="entry name" value="eCIS_core"/>
    <property type="match status" value="1"/>
</dbReference>
<proteinExistence type="predicted"/>
<evidence type="ECO:0000313" key="4">
    <source>
        <dbReference type="Proteomes" id="UP000682982"/>
    </source>
</evidence>
<feature type="compositionally biased region" description="Polar residues" evidence="1">
    <location>
        <begin position="8"/>
        <end position="27"/>
    </location>
</feature>
<evidence type="ECO:0000259" key="2">
    <source>
        <dbReference type="Pfam" id="PF13699"/>
    </source>
</evidence>
<sequence length="637" mass="71043">MSAAAPLQQATANSHAETRTNPRQLRQNAAVAGREKQSNFVDSRPQTAIQRRLRETAADSPQAAQLQALQRIAAASERAVQLKRMSAAASTAALQRVEDEELLQGKFATIQRVEEEEPLQGKFKTAQRVEEDEPLQNKLITAQRVEDEEPLQGKFVPVQRVEEDELLQGKFDTVQRQEQATAKPNNTGLPNQLKSGIESLSGMSMDHVKVRYNSSQPAQLNALAYAQGSDIHVAPGQEQHLPHEAWHVVQQAQGRVKPTMQMKDGVAVNDDAGLETEADVMGAKALKLLQTKAQLKDTSPSTSIRKSDVAVQRVWKRGSEIINSKTVDGNPISYLELILGNDNPFNHYVNAYKTNEDSDFSELYDRLSNTLIEERQYELDTIINNATEWIKSKFPQDNNDEIVDDNDHPEGSGEMESLEPEDIDTTYWKSSDAKWLASFFCDLNVVKEQVSLAEKTGFSVAQNVFNQWTNSGPLTRNQIASLIAQEKIRQSGQISDKGIKQFARGAGISGPKTYTSNTVGQYKNVAYTRDGNGYFDFTKPTQKTQWATPISGGIIDMELGCKKTGYGLMKDNKTKVKLQTATRAQHFSIANRIAGYSGSGSPDNYTWHHLKQKYKMILVDRKVHQQHGHNGGIFLWK</sequence>
<evidence type="ECO:0000313" key="3">
    <source>
        <dbReference type="EMBL" id="MBR7793336.1"/>
    </source>
</evidence>
<dbReference type="InterPro" id="IPR025295">
    <property type="entry name" value="eCIS_core_dom"/>
</dbReference>
<organism evidence="3 4">
    <name type="scientific">Undibacterium rivi</name>
    <dbReference type="NCBI Taxonomy" id="2828729"/>
    <lineage>
        <taxon>Bacteria</taxon>
        <taxon>Pseudomonadati</taxon>
        <taxon>Pseudomonadota</taxon>
        <taxon>Betaproteobacteria</taxon>
        <taxon>Burkholderiales</taxon>
        <taxon>Oxalobacteraceae</taxon>
        <taxon>Undibacterium</taxon>
    </lineage>
</organism>
<feature type="domain" description="eCIS core" evidence="2">
    <location>
        <begin position="189"/>
        <end position="254"/>
    </location>
</feature>
<keyword evidence="3" id="KW-0255">Endonuclease</keyword>
<dbReference type="RefSeq" id="WP_212679329.1">
    <property type="nucleotide sequence ID" value="NZ_JAGSPK010000004.1"/>
</dbReference>
<dbReference type="GO" id="GO:0004519">
    <property type="term" value="F:endonuclease activity"/>
    <property type="evidence" value="ECO:0007669"/>
    <property type="project" value="UniProtKB-KW"/>
</dbReference>
<name>A0ABS5H3L9_9BURK</name>
<dbReference type="Proteomes" id="UP000682982">
    <property type="component" value="Unassembled WGS sequence"/>
</dbReference>
<accession>A0ABS5H3L9</accession>